<dbReference type="Proteomes" id="UP001285441">
    <property type="component" value="Unassembled WGS sequence"/>
</dbReference>
<keyword evidence="2" id="KW-1185">Reference proteome</keyword>
<name>A0AAE0U7W8_9PEZI</name>
<dbReference type="EMBL" id="JAULSW010000001">
    <property type="protein sequence ID" value="KAK3393865.1"/>
    <property type="molecule type" value="Genomic_DNA"/>
</dbReference>
<organism evidence="1 2">
    <name type="scientific">Podospora didyma</name>
    <dbReference type="NCBI Taxonomy" id="330526"/>
    <lineage>
        <taxon>Eukaryota</taxon>
        <taxon>Fungi</taxon>
        <taxon>Dikarya</taxon>
        <taxon>Ascomycota</taxon>
        <taxon>Pezizomycotina</taxon>
        <taxon>Sordariomycetes</taxon>
        <taxon>Sordariomycetidae</taxon>
        <taxon>Sordariales</taxon>
        <taxon>Podosporaceae</taxon>
        <taxon>Podospora</taxon>
    </lineage>
</organism>
<reference evidence="1" key="2">
    <citation type="submission" date="2023-06" db="EMBL/GenBank/DDBJ databases">
        <authorList>
            <consortium name="Lawrence Berkeley National Laboratory"/>
            <person name="Haridas S."/>
            <person name="Hensen N."/>
            <person name="Bonometti L."/>
            <person name="Westerberg I."/>
            <person name="Brannstrom I.O."/>
            <person name="Guillou S."/>
            <person name="Cros-Aarteil S."/>
            <person name="Calhoun S."/>
            <person name="Kuo A."/>
            <person name="Mondo S."/>
            <person name="Pangilinan J."/>
            <person name="Riley R."/>
            <person name="LaButti K."/>
            <person name="Andreopoulos B."/>
            <person name="Lipzen A."/>
            <person name="Chen C."/>
            <person name="Yanf M."/>
            <person name="Daum C."/>
            <person name="Ng V."/>
            <person name="Clum A."/>
            <person name="Steindorff A."/>
            <person name="Ohm R."/>
            <person name="Martin F."/>
            <person name="Silar P."/>
            <person name="Natvig D."/>
            <person name="Lalanne C."/>
            <person name="Gautier V."/>
            <person name="Ament-velasquez S.L."/>
            <person name="Kruys A."/>
            <person name="Hutchinson M.I."/>
            <person name="Powell A.J."/>
            <person name="Barry K."/>
            <person name="Miller A.N."/>
            <person name="Grigoriev I.V."/>
            <person name="Debuchy R."/>
            <person name="Gladieux P."/>
            <person name="Thoren M.H."/>
            <person name="Johannesson H."/>
        </authorList>
    </citation>
    <scope>NUCLEOTIDE SEQUENCE</scope>
    <source>
        <strain evidence="1">CBS 232.78</strain>
    </source>
</reference>
<evidence type="ECO:0000313" key="2">
    <source>
        <dbReference type="Proteomes" id="UP001285441"/>
    </source>
</evidence>
<gene>
    <name evidence="1" type="ORF">B0H63DRAFT_459414</name>
</gene>
<reference evidence="1" key="1">
    <citation type="journal article" date="2023" name="Mol. Phylogenet. Evol.">
        <title>Genome-scale phylogeny and comparative genomics of the fungal order Sordariales.</title>
        <authorList>
            <person name="Hensen N."/>
            <person name="Bonometti L."/>
            <person name="Westerberg I."/>
            <person name="Brannstrom I.O."/>
            <person name="Guillou S."/>
            <person name="Cros-Aarteil S."/>
            <person name="Calhoun S."/>
            <person name="Haridas S."/>
            <person name="Kuo A."/>
            <person name="Mondo S."/>
            <person name="Pangilinan J."/>
            <person name="Riley R."/>
            <person name="LaButti K."/>
            <person name="Andreopoulos B."/>
            <person name="Lipzen A."/>
            <person name="Chen C."/>
            <person name="Yan M."/>
            <person name="Daum C."/>
            <person name="Ng V."/>
            <person name="Clum A."/>
            <person name="Steindorff A."/>
            <person name="Ohm R.A."/>
            <person name="Martin F."/>
            <person name="Silar P."/>
            <person name="Natvig D.O."/>
            <person name="Lalanne C."/>
            <person name="Gautier V."/>
            <person name="Ament-Velasquez S.L."/>
            <person name="Kruys A."/>
            <person name="Hutchinson M.I."/>
            <person name="Powell A.J."/>
            <person name="Barry K."/>
            <person name="Miller A.N."/>
            <person name="Grigoriev I.V."/>
            <person name="Debuchy R."/>
            <person name="Gladieux P."/>
            <person name="Hiltunen Thoren M."/>
            <person name="Johannesson H."/>
        </authorList>
    </citation>
    <scope>NUCLEOTIDE SEQUENCE</scope>
    <source>
        <strain evidence="1">CBS 232.78</strain>
    </source>
</reference>
<sequence length="70" mass="7548">MASTHSLMVPRVCLVSSTKAAIVSTDFLWSSKGSLSLASCSMSCSCCFMSCSSCCFFSSSCFSSFWLRLQ</sequence>
<protein>
    <submittedName>
        <fullName evidence="1">Uncharacterized protein</fullName>
    </submittedName>
</protein>
<proteinExistence type="predicted"/>
<evidence type="ECO:0000313" key="1">
    <source>
        <dbReference type="EMBL" id="KAK3393865.1"/>
    </source>
</evidence>
<accession>A0AAE0U7W8</accession>
<dbReference type="AlphaFoldDB" id="A0AAE0U7W8"/>
<comment type="caution">
    <text evidence="1">The sequence shown here is derived from an EMBL/GenBank/DDBJ whole genome shotgun (WGS) entry which is preliminary data.</text>
</comment>